<accession>A0A239IG16</accession>
<keyword evidence="3" id="KW-0597">Phosphoprotein</keyword>
<dbReference type="EMBL" id="FZOJ01000028">
    <property type="protein sequence ID" value="SNS92537.1"/>
    <property type="molecule type" value="Genomic_DNA"/>
</dbReference>
<dbReference type="PANTHER" id="PTHR37299:SF1">
    <property type="entry name" value="STAGE 0 SPORULATION PROTEIN A HOMOLOG"/>
    <property type="match status" value="1"/>
</dbReference>
<dbReference type="InterPro" id="IPR001789">
    <property type="entry name" value="Sig_transdc_resp-reg_receiver"/>
</dbReference>
<dbReference type="Proteomes" id="UP000198304">
    <property type="component" value="Unassembled WGS sequence"/>
</dbReference>
<dbReference type="Pfam" id="PF04397">
    <property type="entry name" value="LytTR"/>
    <property type="match status" value="1"/>
</dbReference>
<name>A0A239IG16_9FIRM</name>
<feature type="modified residue" description="4-aspartylphosphate" evidence="3">
    <location>
        <position position="56"/>
    </location>
</feature>
<gene>
    <name evidence="6" type="ORF">SAMN05446037_10281</name>
</gene>
<dbReference type="SUPFAM" id="SSF52172">
    <property type="entry name" value="CheY-like"/>
    <property type="match status" value="1"/>
</dbReference>
<evidence type="ECO:0000256" key="1">
    <source>
        <dbReference type="ARBA" id="ARBA00018672"/>
    </source>
</evidence>
<dbReference type="InterPro" id="IPR046947">
    <property type="entry name" value="LytR-like"/>
</dbReference>
<dbReference type="Pfam" id="PF00072">
    <property type="entry name" value="Response_reg"/>
    <property type="match status" value="1"/>
</dbReference>
<feature type="domain" description="Response regulatory" evidence="4">
    <location>
        <begin position="3"/>
        <end position="119"/>
    </location>
</feature>
<dbReference type="OrthoDB" id="9802383at2"/>
<dbReference type="Gene3D" id="2.40.50.1020">
    <property type="entry name" value="LytTr DNA-binding domain"/>
    <property type="match status" value="1"/>
</dbReference>
<sequence length="235" mass="27708">MISIAICDDEDYMLNELQQKISTYMDTNELLYSIQLFNSSESLLYKKSHFDIIFLDIQMDRVNGMEAAKQIRKKDEKCFIIFITVLKEMVFEAFEVGASNYLIKPLADDKLSRTLDRIIKQLSDAECQYIIIHKGQAYWQIKISDIYYCEVIKRKIYIHLKNEIMDYYDSIESLEKTLPTNFFRCHRSYLINLNYVKGYENSNAILANGSSIPVSRLRQQDFSQAILKYMKNRGK</sequence>
<comment type="function">
    <text evidence="2">May play the central regulatory role in sporulation. It may be an element of the effector pathway responsible for the activation of sporulation genes in response to nutritional stress. Spo0A may act in concert with spo0H (a sigma factor) to control the expression of some genes that are critical to the sporulation process.</text>
</comment>
<protein>
    <recommendedName>
        <fullName evidence="1">Stage 0 sporulation protein A homolog</fullName>
    </recommendedName>
</protein>
<dbReference type="GO" id="GO:0003677">
    <property type="term" value="F:DNA binding"/>
    <property type="evidence" value="ECO:0007669"/>
    <property type="project" value="InterPro"/>
</dbReference>
<dbReference type="InterPro" id="IPR011006">
    <property type="entry name" value="CheY-like_superfamily"/>
</dbReference>
<evidence type="ECO:0000259" key="5">
    <source>
        <dbReference type="PROSITE" id="PS50930"/>
    </source>
</evidence>
<dbReference type="GO" id="GO:0000156">
    <property type="term" value="F:phosphorelay response regulator activity"/>
    <property type="evidence" value="ECO:0007669"/>
    <property type="project" value="InterPro"/>
</dbReference>
<dbReference type="PROSITE" id="PS50110">
    <property type="entry name" value="RESPONSE_REGULATORY"/>
    <property type="match status" value="1"/>
</dbReference>
<keyword evidence="7" id="KW-1185">Reference proteome</keyword>
<dbReference type="PANTHER" id="PTHR37299">
    <property type="entry name" value="TRANSCRIPTIONAL REGULATOR-RELATED"/>
    <property type="match status" value="1"/>
</dbReference>
<organism evidence="6 7">
    <name type="scientific">Anaerovirgula multivorans</name>
    <dbReference type="NCBI Taxonomy" id="312168"/>
    <lineage>
        <taxon>Bacteria</taxon>
        <taxon>Bacillati</taxon>
        <taxon>Bacillota</taxon>
        <taxon>Clostridia</taxon>
        <taxon>Peptostreptococcales</taxon>
        <taxon>Natronincolaceae</taxon>
        <taxon>Anaerovirgula</taxon>
    </lineage>
</organism>
<dbReference type="InterPro" id="IPR007492">
    <property type="entry name" value="LytTR_DNA-bd_dom"/>
</dbReference>
<reference evidence="6 7" key="1">
    <citation type="submission" date="2017-06" db="EMBL/GenBank/DDBJ databases">
        <authorList>
            <person name="Kim H.J."/>
            <person name="Triplett B.A."/>
        </authorList>
    </citation>
    <scope>NUCLEOTIDE SEQUENCE [LARGE SCALE GENOMIC DNA]</scope>
    <source>
        <strain evidence="6 7">SCA</strain>
    </source>
</reference>
<feature type="domain" description="HTH LytTR-type" evidence="5">
    <location>
        <begin position="130"/>
        <end position="228"/>
    </location>
</feature>
<evidence type="ECO:0000256" key="2">
    <source>
        <dbReference type="ARBA" id="ARBA00024867"/>
    </source>
</evidence>
<proteinExistence type="predicted"/>
<dbReference type="SMART" id="SM00448">
    <property type="entry name" value="REC"/>
    <property type="match status" value="1"/>
</dbReference>
<dbReference type="RefSeq" id="WP_089284597.1">
    <property type="nucleotide sequence ID" value="NZ_FZOJ01000028.1"/>
</dbReference>
<evidence type="ECO:0000256" key="3">
    <source>
        <dbReference type="PROSITE-ProRule" id="PRU00169"/>
    </source>
</evidence>
<evidence type="ECO:0000313" key="7">
    <source>
        <dbReference type="Proteomes" id="UP000198304"/>
    </source>
</evidence>
<dbReference type="SMART" id="SM00850">
    <property type="entry name" value="LytTR"/>
    <property type="match status" value="1"/>
</dbReference>
<dbReference type="AlphaFoldDB" id="A0A239IG16"/>
<dbReference type="PROSITE" id="PS50930">
    <property type="entry name" value="HTH_LYTTR"/>
    <property type="match status" value="1"/>
</dbReference>
<dbReference type="Gene3D" id="3.40.50.2300">
    <property type="match status" value="1"/>
</dbReference>
<evidence type="ECO:0000259" key="4">
    <source>
        <dbReference type="PROSITE" id="PS50110"/>
    </source>
</evidence>
<evidence type="ECO:0000313" key="6">
    <source>
        <dbReference type="EMBL" id="SNS92537.1"/>
    </source>
</evidence>